<organism evidence="1 2">
    <name type="scientific">Candidatus Giovannonibacteria bacterium RIFCSPLOWO2_01_FULL_45_34</name>
    <dbReference type="NCBI Taxonomy" id="1798351"/>
    <lineage>
        <taxon>Bacteria</taxon>
        <taxon>Candidatus Giovannoniibacteriota</taxon>
    </lineage>
</organism>
<dbReference type="STRING" id="1798351.A2930_02120"/>
<reference evidence="1 2" key="1">
    <citation type="journal article" date="2016" name="Nat. Commun.">
        <title>Thousands of microbial genomes shed light on interconnected biogeochemical processes in an aquifer system.</title>
        <authorList>
            <person name="Anantharaman K."/>
            <person name="Brown C.T."/>
            <person name="Hug L.A."/>
            <person name="Sharon I."/>
            <person name="Castelle C.J."/>
            <person name="Probst A.J."/>
            <person name="Thomas B.C."/>
            <person name="Singh A."/>
            <person name="Wilkins M.J."/>
            <person name="Karaoz U."/>
            <person name="Brodie E.L."/>
            <person name="Williams K.H."/>
            <person name="Hubbard S.S."/>
            <person name="Banfield J.F."/>
        </authorList>
    </citation>
    <scope>NUCLEOTIDE SEQUENCE [LARGE SCALE GENOMIC DNA]</scope>
</reference>
<name>A0A1F5X018_9BACT</name>
<protein>
    <submittedName>
        <fullName evidence="1">Uncharacterized protein</fullName>
    </submittedName>
</protein>
<proteinExistence type="predicted"/>
<dbReference type="EMBL" id="MFID01000014">
    <property type="protein sequence ID" value="OGF81237.1"/>
    <property type="molecule type" value="Genomic_DNA"/>
</dbReference>
<accession>A0A1F5X018</accession>
<comment type="caution">
    <text evidence="1">The sequence shown here is derived from an EMBL/GenBank/DDBJ whole genome shotgun (WGS) entry which is preliminary data.</text>
</comment>
<dbReference type="Proteomes" id="UP000178114">
    <property type="component" value="Unassembled WGS sequence"/>
</dbReference>
<evidence type="ECO:0000313" key="1">
    <source>
        <dbReference type="EMBL" id="OGF81237.1"/>
    </source>
</evidence>
<dbReference type="AlphaFoldDB" id="A0A1F5X018"/>
<sequence length="113" mass="13222">MSLYPPQLKDPADTPWPNDPRARAALRVLRRELARFPIRALKVLRRLISKGFVPGTEWNDNSILSFRNGFHNSAVRDSRGRKRNAFTIYYKKHRRALLPEIVLYEIKAKIPLL</sequence>
<gene>
    <name evidence="1" type="ORF">A2930_02120</name>
</gene>
<evidence type="ECO:0000313" key="2">
    <source>
        <dbReference type="Proteomes" id="UP000178114"/>
    </source>
</evidence>